<evidence type="ECO:0000256" key="7">
    <source>
        <dbReference type="ARBA" id="ARBA00023145"/>
    </source>
</evidence>
<dbReference type="Pfam" id="PF02868">
    <property type="entry name" value="Peptidase_M4_C"/>
    <property type="match status" value="1"/>
</dbReference>
<dbReference type="InterPro" id="IPR013856">
    <property type="entry name" value="Peptidase_M4_domain"/>
</dbReference>
<name>A0A9W4VVM7_9GAMM</name>
<dbReference type="SUPFAM" id="SSF49299">
    <property type="entry name" value="PKD domain"/>
    <property type="match status" value="1"/>
</dbReference>
<gene>
    <name evidence="11" type="ORF">PSECIP111854_03934</name>
</gene>
<dbReference type="InterPro" id="IPR013783">
    <property type="entry name" value="Ig-like_fold"/>
</dbReference>
<keyword evidence="5" id="KW-0862">Zinc</keyword>
<dbReference type="GO" id="GO:0046872">
    <property type="term" value="F:metal ion binding"/>
    <property type="evidence" value="ECO:0007669"/>
    <property type="project" value="UniProtKB-KW"/>
</dbReference>
<evidence type="ECO:0000259" key="8">
    <source>
        <dbReference type="Pfam" id="PF01447"/>
    </source>
</evidence>
<comment type="caution">
    <text evidence="11">The sequence shown here is derived from an EMBL/GenBank/DDBJ whole genome shotgun (WGS) entry which is preliminary data.</text>
</comment>
<keyword evidence="3" id="KW-0479">Metal-binding</keyword>
<sequence length="1092" mass="122857">MNKYSLFIACGLLGMTGGGQAIEMHSLINQPHVWSTIEQSIAPRRYEATIQSQISSTVDLHEGQLKYRLIKSSGKHQEYQHYQTFVGQWPILGARFVLIKSEYGHVQQGLGKAVTVDQAVRYITPKRFSYADDKLLADIEAKLQIAPKNVQLQRAYEVINNQLTPVIVLRGIINAHMYRYVLDAKTLQVLSRAQDLDRLNQGLVAGGGIGGNEKLGAICYSPQPQSMSNCLNYQFDASSPKGQELLLQVQDGAIFQAFSGYPFVVSRNNDTCTLENPYVKTIDYMGDKTVAASYQCGANNEHFDKQRIDDQYYDYYSYLAVNEAHFNAGLVMQFYHTLLKQMYPNQSTNCDPNGFCLKQLQQNVGNNTFGNTQANWDDTYVNYGTGNYGGTHYFHTTLDVVAHEASHAITHWNSQLGSADQDGAINEAFSDIASVAVLDYLQSHIGGDYSQSAAYLDQISDSVHNHQKNRKWWYGWDVMYEDKGARFFEMPSWDGRSIDHFKDYQTGLSTYHIGGVLRKAFYELVKTHGWSIENAFKLFLRANVECFFPGASIEDAGQCLLSQAQNFTELGSEQQLKSNIDETLHSVGISARSSELSTLDFEGEINYDTLHYRLATVPADDIAKLDIDWGDGTIERWQQGDSASVFDYLARSRQVEVDDLIRFKLIVTLKNGQQKVGYRHFYSRAVDAACEPYFNQGQVHTSDVSINAEALALTNARYQSLVSNALVLNRHNEHSLILPASLSDKKATVLVDSNRNGLFSADEMVLNNQLIGSGTLKFTLPDTVSAGITMLRVAIGSEYNFYDTCGHTKQAQVVDLKADVEVPELPIKAGFDYQILADNRVEFINTSEVNALRQPSFQWQFGFDGRTSAQRHPGIIDYPQTAGNYTITLTVSYQDGSDDIDTISRNITLSEPKQCVVGISNPNNADTFYIDQVKMWTSINNRRAVTGAQGTSSSGYASFDTGFSFIRSQELTVDIVSNEINESTAERLLNNRQNELRFTIWLDKDQDKKFESGEENFSDMNSNYTKDCYGNGRCRIKASQSLFLPYVRWWEDNDYVIRARLEEQPQAGKGQDGCNNFHYGEVSDLKFNVTTW</sequence>
<evidence type="ECO:0000256" key="1">
    <source>
        <dbReference type="ARBA" id="ARBA00009388"/>
    </source>
</evidence>
<organism evidence="11 12">
    <name type="scientific">Pseudoalteromonas holothuriae</name>
    <dbReference type="NCBI Taxonomy" id="2963714"/>
    <lineage>
        <taxon>Bacteria</taxon>
        <taxon>Pseudomonadati</taxon>
        <taxon>Pseudomonadota</taxon>
        <taxon>Gammaproteobacteria</taxon>
        <taxon>Alteromonadales</taxon>
        <taxon>Pseudoalteromonadaceae</taxon>
        <taxon>Pseudoalteromonas</taxon>
    </lineage>
</organism>
<dbReference type="AlphaFoldDB" id="A0A9W4VVM7"/>
<dbReference type="InterPro" id="IPR001570">
    <property type="entry name" value="Peptidase_M4_C_domain"/>
</dbReference>
<dbReference type="Gene3D" id="2.60.40.10">
    <property type="entry name" value="Immunoglobulins"/>
    <property type="match status" value="1"/>
</dbReference>
<evidence type="ECO:0000259" key="10">
    <source>
        <dbReference type="Pfam" id="PF20009"/>
    </source>
</evidence>
<keyword evidence="2" id="KW-0645">Protease</keyword>
<dbReference type="InterPro" id="IPR035986">
    <property type="entry name" value="PKD_dom_sf"/>
</dbReference>
<feature type="domain" description="GEVED" evidence="10">
    <location>
        <begin position="748"/>
        <end position="815"/>
    </location>
</feature>
<dbReference type="PANTHER" id="PTHR33794">
    <property type="entry name" value="BACILLOLYSIN"/>
    <property type="match status" value="1"/>
</dbReference>
<keyword evidence="7" id="KW-0865">Zymogen</keyword>
<dbReference type="SUPFAM" id="SSF55486">
    <property type="entry name" value="Metalloproteases ('zincins'), catalytic domain"/>
    <property type="match status" value="1"/>
</dbReference>
<dbReference type="Pfam" id="PF20009">
    <property type="entry name" value="GEVED"/>
    <property type="match status" value="1"/>
</dbReference>
<evidence type="ECO:0000256" key="4">
    <source>
        <dbReference type="ARBA" id="ARBA00022801"/>
    </source>
</evidence>
<dbReference type="GO" id="GO:0004222">
    <property type="term" value="F:metalloendopeptidase activity"/>
    <property type="evidence" value="ECO:0007669"/>
    <property type="project" value="InterPro"/>
</dbReference>
<dbReference type="Gene3D" id="3.10.170.10">
    <property type="match status" value="1"/>
</dbReference>
<dbReference type="InterPro" id="IPR045474">
    <property type="entry name" value="GEVED"/>
</dbReference>
<dbReference type="GO" id="GO:0006508">
    <property type="term" value="P:proteolysis"/>
    <property type="evidence" value="ECO:0007669"/>
    <property type="project" value="UniProtKB-KW"/>
</dbReference>
<evidence type="ECO:0000256" key="3">
    <source>
        <dbReference type="ARBA" id="ARBA00022723"/>
    </source>
</evidence>
<dbReference type="InterPro" id="IPR050728">
    <property type="entry name" value="Zinc_Metalloprotease_M4"/>
</dbReference>
<evidence type="ECO:0000313" key="12">
    <source>
        <dbReference type="Proteomes" id="UP001152467"/>
    </source>
</evidence>
<keyword evidence="6" id="KW-0482">Metalloprotease</keyword>
<comment type="similarity">
    <text evidence="1">Belongs to the peptidase M4 family.</text>
</comment>
<dbReference type="EMBL" id="CAMAPC010000025">
    <property type="protein sequence ID" value="CAH9066661.1"/>
    <property type="molecule type" value="Genomic_DNA"/>
</dbReference>
<proteinExistence type="inferred from homology"/>
<dbReference type="Gene3D" id="1.10.390.10">
    <property type="entry name" value="Neutral Protease Domain 2"/>
    <property type="match status" value="1"/>
</dbReference>
<evidence type="ECO:0000259" key="9">
    <source>
        <dbReference type="Pfam" id="PF02868"/>
    </source>
</evidence>
<dbReference type="InterPro" id="IPR023612">
    <property type="entry name" value="Peptidase_M4"/>
</dbReference>
<dbReference type="Pfam" id="PF01447">
    <property type="entry name" value="Peptidase_M4"/>
    <property type="match status" value="1"/>
</dbReference>
<dbReference type="InterPro" id="IPR027268">
    <property type="entry name" value="Peptidase_M4/M1_CTD_sf"/>
</dbReference>
<accession>A0A9W4VVM7</accession>
<feature type="domain" description="Peptidase M4" evidence="8">
    <location>
        <begin position="263"/>
        <end position="410"/>
    </location>
</feature>
<evidence type="ECO:0000256" key="5">
    <source>
        <dbReference type="ARBA" id="ARBA00022833"/>
    </source>
</evidence>
<protein>
    <submittedName>
        <fullName evidence="11">Uncharacterized protein</fullName>
    </submittedName>
</protein>
<feature type="domain" description="Peptidase M4 C-terminal" evidence="9">
    <location>
        <begin position="416"/>
        <end position="589"/>
    </location>
</feature>
<dbReference type="PANTHER" id="PTHR33794:SF1">
    <property type="entry name" value="BACILLOLYSIN"/>
    <property type="match status" value="1"/>
</dbReference>
<dbReference type="PRINTS" id="PR00730">
    <property type="entry name" value="THERMOLYSIN"/>
</dbReference>
<keyword evidence="4" id="KW-0378">Hydrolase</keyword>
<dbReference type="CDD" id="cd00146">
    <property type="entry name" value="PKD"/>
    <property type="match status" value="1"/>
</dbReference>
<keyword evidence="12" id="KW-1185">Reference proteome</keyword>
<dbReference type="RefSeq" id="WP_261627107.1">
    <property type="nucleotide sequence ID" value="NZ_CAMAPC010000025.1"/>
</dbReference>
<evidence type="ECO:0000256" key="6">
    <source>
        <dbReference type="ARBA" id="ARBA00023049"/>
    </source>
</evidence>
<evidence type="ECO:0000256" key="2">
    <source>
        <dbReference type="ARBA" id="ARBA00022670"/>
    </source>
</evidence>
<evidence type="ECO:0000313" key="11">
    <source>
        <dbReference type="EMBL" id="CAH9066661.1"/>
    </source>
</evidence>
<reference evidence="11" key="1">
    <citation type="submission" date="2022-07" db="EMBL/GenBank/DDBJ databases">
        <authorList>
            <person name="Criscuolo A."/>
        </authorList>
    </citation>
    <scope>NUCLEOTIDE SEQUENCE</scope>
    <source>
        <strain evidence="11">CIP111854</strain>
    </source>
</reference>
<dbReference type="Proteomes" id="UP001152467">
    <property type="component" value="Unassembled WGS sequence"/>
</dbReference>